<dbReference type="SUPFAM" id="SSF55174">
    <property type="entry name" value="Alpha-L RNA-binding motif"/>
    <property type="match status" value="1"/>
</dbReference>
<organism evidence="13 14">
    <name type="scientific">Crepidotus variabilis</name>
    <dbReference type="NCBI Taxonomy" id="179855"/>
    <lineage>
        <taxon>Eukaryota</taxon>
        <taxon>Fungi</taxon>
        <taxon>Dikarya</taxon>
        <taxon>Basidiomycota</taxon>
        <taxon>Agaricomycotina</taxon>
        <taxon>Agaricomycetes</taxon>
        <taxon>Agaricomycetidae</taxon>
        <taxon>Agaricales</taxon>
        <taxon>Agaricineae</taxon>
        <taxon>Crepidotaceae</taxon>
        <taxon>Crepidotus</taxon>
    </lineage>
</organism>
<dbReference type="PANTHER" id="PTHR11766:SF0">
    <property type="entry name" value="TYROSINE--TRNA LIGASE, MITOCHONDRIAL"/>
    <property type="match status" value="1"/>
</dbReference>
<evidence type="ECO:0000256" key="7">
    <source>
        <dbReference type="ARBA" id="ARBA00023146"/>
    </source>
</evidence>
<dbReference type="FunFam" id="1.10.240.10:FF:000001">
    <property type="entry name" value="Tyrosine--tRNA ligase"/>
    <property type="match status" value="1"/>
</dbReference>
<dbReference type="SUPFAM" id="SSF52374">
    <property type="entry name" value="Nucleotidylyl transferase"/>
    <property type="match status" value="1"/>
</dbReference>
<keyword evidence="6 11" id="KW-0648">Protein biosynthesis</keyword>
<evidence type="ECO:0000256" key="11">
    <source>
        <dbReference type="RuleBase" id="RU361234"/>
    </source>
</evidence>
<protein>
    <recommendedName>
        <fullName evidence="1 11">Tyrosine--tRNA ligase</fullName>
        <ecNumber evidence="1 11">6.1.1.1</ecNumber>
    </recommendedName>
    <alternativeName>
        <fullName evidence="8 11">Tyrosyl-tRNA synthetase</fullName>
    </alternativeName>
</protein>
<dbReference type="InterPro" id="IPR024107">
    <property type="entry name" value="Tyr-tRNA-ligase_bac_1"/>
</dbReference>
<gene>
    <name evidence="13" type="ORF">CPB83DRAFT_858482</name>
</gene>
<dbReference type="EMBL" id="MU157876">
    <property type="protein sequence ID" value="KAF9526001.1"/>
    <property type="molecule type" value="Genomic_DNA"/>
</dbReference>
<keyword evidence="3 11" id="KW-0547">Nucleotide-binding</keyword>
<sequence length="481" mass="53709">MWSRRLQTISSRFPSRARRYHSNSNILDDLSHRGLIQALTNRNSLDNVLRTKSQTIYAGVDPTASSLHIGHLIPLICLLHFQLHGHKIIPLIGGATGRVGDPSGRLTERQPADTKRVEENVVILTASLQRFFKQGLLYAQSRVPSKADSFKEPSVLNNLDWNGSFTLLDFLQGVGIHSRVNTMLNRESVRSRLESRQGLSFTEFTYQLLQAYDFYHLHQQHGCTIQIGGSDQWGNIVAGLELINKLNSHSTSTPQAHKEAFGITTPLLTTSNGQKFGKSAGNAVWLDPELTSVFDFYQYFVKITDADVGKYLKLFTFLPTSEIDSIVEEHLQKPEKRIAQHKLAEEVTEMVHGKASVARARTMSELLFGSNYDSLRAQDIIATLKDDPRLVILRTPELLGSPIIKHASKYGLAASNSAAKNLVTSRGLYLNNRPIKDARRQIEPRDLLDGSFVVLRAGKDKLLVLVARPDDVDKDLGANLL</sequence>
<dbReference type="EC" id="6.1.1.1" evidence="1 11"/>
<evidence type="ECO:0000256" key="8">
    <source>
        <dbReference type="ARBA" id="ARBA00033323"/>
    </source>
</evidence>
<dbReference type="GO" id="GO:0006437">
    <property type="term" value="P:tyrosyl-tRNA aminoacylation"/>
    <property type="evidence" value="ECO:0007669"/>
    <property type="project" value="InterPro"/>
</dbReference>
<dbReference type="InterPro" id="IPR054608">
    <property type="entry name" value="SYY-like_C"/>
</dbReference>
<dbReference type="Gene3D" id="3.40.50.620">
    <property type="entry name" value="HUPs"/>
    <property type="match status" value="1"/>
</dbReference>
<dbReference type="InterPro" id="IPR036986">
    <property type="entry name" value="S4_RNA-bd_sf"/>
</dbReference>
<dbReference type="AlphaFoldDB" id="A0A9P6EAX4"/>
<dbReference type="PRINTS" id="PR01040">
    <property type="entry name" value="TRNASYNTHTYR"/>
</dbReference>
<dbReference type="PANTHER" id="PTHR11766">
    <property type="entry name" value="TYROSYL-TRNA SYNTHETASE"/>
    <property type="match status" value="1"/>
</dbReference>
<dbReference type="GO" id="GO:0003723">
    <property type="term" value="F:RNA binding"/>
    <property type="evidence" value="ECO:0007669"/>
    <property type="project" value="UniProtKB-KW"/>
</dbReference>
<dbReference type="HAMAP" id="MF_02006">
    <property type="entry name" value="Tyr_tRNA_synth_type1"/>
    <property type="match status" value="1"/>
</dbReference>
<evidence type="ECO:0000256" key="10">
    <source>
        <dbReference type="PROSITE-ProRule" id="PRU00182"/>
    </source>
</evidence>
<evidence type="ECO:0000259" key="12">
    <source>
        <dbReference type="Pfam" id="PF22421"/>
    </source>
</evidence>
<proteinExistence type="inferred from homology"/>
<evidence type="ECO:0000256" key="9">
    <source>
        <dbReference type="ARBA" id="ARBA00048248"/>
    </source>
</evidence>
<evidence type="ECO:0000256" key="1">
    <source>
        <dbReference type="ARBA" id="ARBA00013160"/>
    </source>
</evidence>
<dbReference type="InterPro" id="IPR024088">
    <property type="entry name" value="Tyr-tRNA-ligase_bac-type"/>
</dbReference>
<dbReference type="Pfam" id="PF00579">
    <property type="entry name" value="tRNA-synt_1b"/>
    <property type="match status" value="1"/>
</dbReference>
<evidence type="ECO:0000256" key="2">
    <source>
        <dbReference type="ARBA" id="ARBA00022598"/>
    </source>
</evidence>
<comment type="similarity">
    <text evidence="11">Belongs to the class-I aminoacyl-tRNA synthetase family.</text>
</comment>
<dbReference type="GO" id="GO:0005739">
    <property type="term" value="C:mitochondrion"/>
    <property type="evidence" value="ECO:0007669"/>
    <property type="project" value="TreeGrafter"/>
</dbReference>
<evidence type="ECO:0000256" key="5">
    <source>
        <dbReference type="ARBA" id="ARBA00022884"/>
    </source>
</evidence>
<dbReference type="NCBIfam" id="TIGR00234">
    <property type="entry name" value="tyrS"/>
    <property type="match status" value="1"/>
</dbReference>
<accession>A0A9P6EAX4</accession>
<evidence type="ECO:0000313" key="14">
    <source>
        <dbReference type="Proteomes" id="UP000807306"/>
    </source>
</evidence>
<keyword evidence="5 10" id="KW-0694">RNA-binding</keyword>
<keyword evidence="14" id="KW-1185">Reference proteome</keyword>
<feature type="domain" description="Tyrosine--tRNA ligase SYY-like C-terminal" evidence="12">
    <location>
        <begin position="409"/>
        <end position="461"/>
    </location>
</feature>
<dbReference type="Gene3D" id="3.10.290.10">
    <property type="entry name" value="RNA-binding S4 domain"/>
    <property type="match status" value="1"/>
</dbReference>
<keyword evidence="2 11" id="KW-0436">Ligase</keyword>
<evidence type="ECO:0000256" key="6">
    <source>
        <dbReference type="ARBA" id="ARBA00022917"/>
    </source>
</evidence>
<dbReference type="Gene3D" id="1.10.240.10">
    <property type="entry name" value="Tyrosyl-Transfer RNA Synthetase"/>
    <property type="match status" value="1"/>
</dbReference>
<dbReference type="GO" id="GO:0005829">
    <property type="term" value="C:cytosol"/>
    <property type="evidence" value="ECO:0007669"/>
    <property type="project" value="TreeGrafter"/>
</dbReference>
<dbReference type="InterPro" id="IPR014729">
    <property type="entry name" value="Rossmann-like_a/b/a_fold"/>
</dbReference>
<dbReference type="Proteomes" id="UP000807306">
    <property type="component" value="Unassembled WGS sequence"/>
</dbReference>
<keyword evidence="7 11" id="KW-0030">Aminoacyl-tRNA synthetase</keyword>
<evidence type="ECO:0000256" key="4">
    <source>
        <dbReference type="ARBA" id="ARBA00022840"/>
    </source>
</evidence>
<dbReference type="CDD" id="cd00805">
    <property type="entry name" value="TyrRS_core"/>
    <property type="match status" value="1"/>
</dbReference>
<dbReference type="InterPro" id="IPR002307">
    <property type="entry name" value="Tyr-tRNA-ligase"/>
</dbReference>
<name>A0A9P6EAX4_9AGAR</name>
<dbReference type="GO" id="GO:0005524">
    <property type="term" value="F:ATP binding"/>
    <property type="evidence" value="ECO:0007669"/>
    <property type="project" value="UniProtKB-KW"/>
</dbReference>
<dbReference type="InterPro" id="IPR002305">
    <property type="entry name" value="aa-tRNA-synth_Ic"/>
</dbReference>
<comment type="catalytic activity">
    <reaction evidence="9 11">
        <text>tRNA(Tyr) + L-tyrosine + ATP = L-tyrosyl-tRNA(Tyr) + AMP + diphosphate + H(+)</text>
        <dbReference type="Rhea" id="RHEA:10220"/>
        <dbReference type="Rhea" id="RHEA-COMP:9706"/>
        <dbReference type="Rhea" id="RHEA-COMP:9707"/>
        <dbReference type="ChEBI" id="CHEBI:15378"/>
        <dbReference type="ChEBI" id="CHEBI:30616"/>
        <dbReference type="ChEBI" id="CHEBI:33019"/>
        <dbReference type="ChEBI" id="CHEBI:58315"/>
        <dbReference type="ChEBI" id="CHEBI:78442"/>
        <dbReference type="ChEBI" id="CHEBI:78536"/>
        <dbReference type="ChEBI" id="CHEBI:456215"/>
        <dbReference type="EC" id="6.1.1.1"/>
    </reaction>
</comment>
<dbReference type="OrthoDB" id="337870at2759"/>
<reference evidence="13" key="1">
    <citation type="submission" date="2020-11" db="EMBL/GenBank/DDBJ databases">
        <authorList>
            <consortium name="DOE Joint Genome Institute"/>
            <person name="Ahrendt S."/>
            <person name="Riley R."/>
            <person name="Andreopoulos W."/>
            <person name="Labutti K."/>
            <person name="Pangilinan J."/>
            <person name="Ruiz-Duenas F.J."/>
            <person name="Barrasa J.M."/>
            <person name="Sanchez-Garcia M."/>
            <person name="Camarero S."/>
            <person name="Miyauchi S."/>
            <person name="Serrano A."/>
            <person name="Linde D."/>
            <person name="Babiker R."/>
            <person name="Drula E."/>
            <person name="Ayuso-Fernandez I."/>
            <person name="Pacheco R."/>
            <person name="Padilla G."/>
            <person name="Ferreira P."/>
            <person name="Barriuso J."/>
            <person name="Kellner H."/>
            <person name="Castanera R."/>
            <person name="Alfaro M."/>
            <person name="Ramirez L."/>
            <person name="Pisabarro A.G."/>
            <person name="Kuo A."/>
            <person name="Tritt A."/>
            <person name="Lipzen A."/>
            <person name="He G."/>
            <person name="Yan M."/>
            <person name="Ng V."/>
            <person name="Cullen D."/>
            <person name="Martin F."/>
            <person name="Rosso M.-N."/>
            <person name="Henrissat B."/>
            <person name="Hibbett D."/>
            <person name="Martinez A.T."/>
            <person name="Grigoriev I.V."/>
        </authorList>
    </citation>
    <scope>NUCLEOTIDE SEQUENCE</scope>
    <source>
        <strain evidence="13">CBS 506.95</strain>
    </source>
</reference>
<keyword evidence="4 11" id="KW-0067">ATP-binding</keyword>
<evidence type="ECO:0000256" key="3">
    <source>
        <dbReference type="ARBA" id="ARBA00022741"/>
    </source>
</evidence>
<evidence type="ECO:0000313" key="13">
    <source>
        <dbReference type="EMBL" id="KAF9526001.1"/>
    </source>
</evidence>
<dbReference type="GO" id="GO:0004831">
    <property type="term" value="F:tyrosine-tRNA ligase activity"/>
    <property type="evidence" value="ECO:0007669"/>
    <property type="project" value="UniProtKB-EC"/>
</dbReference>
<dbReference type="PROSITE" id="PS50889">
    <property type="entry name" value="S4"/>
    <property type="match status" value="1"/>
</dbReference>
<comment type="caution">
    <text evidence="13">The sequence shown here is derived from an EMBL/GenBank/DDBJ whole genome shotgun (WGS) entry which is preliminary data.</text>
</comment>
<dbReference type="Pfam" id="PF22421">
    <property type="entry name" value="SYY_C-terminal"/>
    <property type="match status" value="1"/>
</dbReference>